<dbReference type="CDD" id="cd00761">
    <property type="entry name" value="Glyco_tranf_GTA_type"/>
    <property type="match status" value="1"/>
</dbReference>
<gene>
    <name evidence="2" type="ORF">GTW23_21075</name>
</gene>
<feature type="domain" description="Glycosyltransferase 2-like" evidence="1">
    <location>
        <begin position="5"/>
        <end position="121"/>
    </location>
</feature>
<keyword evidence="3" id="KW-1185">Reference proteome</keyword>
<protein>
    <submittedName>
        <fullName evidence="2">Glycosyltransferase</fullName>
    </submittedName>
</protein>
<sequence>MTRLTICIPTRNRQRYAMDAARHMLASKRDDFEILIGDNSDDAAPLASFVAEMNDSRLRLLPPEEKPLAMQDNWERMPQHARGEWISIIGDDDYLDPDLCEVLRLTTQRVPNADALTWGRSYFVWPEARSHREITRIPTGSHLMHMEKKDLMRKMFFWEDAKDRPACPFGIYHGALKKDLLERIRSAFSNRYFEHPNADYDSICKTVMMADMCIYWERPLSVFGACAASNTAGLRDTAVGLERIRTVRGENQSQLEAADFPFPIELGITSSVAHAVEWFKQRYGIELNGWEEGFIQACAGDCESQTDRARFEEKKAGYAAAIKQWRGAQALKLFNPAFKHRPDVPKFMGHAEAHLNFDMGIGNAQTAAEFYNLLNGMLFPVRLLESRLNDA</sequence>
<dbReference type="Gene3D" id="3.90.550.10">
    <property type="entry name" value="Spore Coat Polysaccharide Biosynthesis Protein SpsA, Chain A"/>
    <property type="match status" value="1"/>
</dbReference>
<dbReference type="SUPFAM" id="SSF53448">
    <property type="entry name" value="Nucleotide-diphospho-sugar transferases"/>
    <property type="match status" value="1"/>
</dbReference>
<dbReference type="Pfam" id="PF00535">
    <property type="entry name" value="Glycos_transf_2"/>
    <property type="match status" value="1"/>
</dbReference>
<comment type="caution">
    <text evidence="2">The sequence shown here is derived from an EMBL/GenBank/DDBJ whole genome shotgun (WGS) entry which is preliminary data.</text>
</comment>
<evidence type="ECO:0000313" key="2">
    <source>
        <dbReference type="EMBL" id="MCO6410683.1"/>
    </source>
</evidence>
<dbReference type="Proteomes" id="UP001320715">
    <property type="component" value="Unassembled WGS sequence"/>
</dbReference>
<dbReference type="InterPro" id="IPR029044">
    <property type="entry name" value="Nucleotide-diphossugar_trans"/>
</dbReference>
<name>A0ABT1CWZ1_9HYPH</name>
<accession>A0ABT1CWZ1</accession>
<proteinExistence type="predicted"/>
<organism evidence="2 3">
    <name type="scientific">Hoeflea alexandrii</name>
    <dbReference type="NCBI Taxonomy" id="288436"/>
    <lineage>
        <taxon>Bacteria</taxon>
        <taxon>Pseudomonadati</taxon>
        <taxon>Pseudomonadota</taxon>
        <taxon>Alphaproteobacteria</taxon>
        <taxon>Hyphomicrobiales</taxon>
        <taxon>Rhizobiaceae</taxon>
        <taxon>Hoeflea</taxon>
    </lineage>
</organism>
<evidence type="ECO:0000259" key="1">
    <source>
        <dbReference type="Pfam" id="PF00535"/>
    </source>
</evidence>
<dbReference type="EMBL" id="JAAAML010000004">
    <property type="protein sequence ID" value="MCO6410683.1"/>
    <property type="molecule type" value="Genomic_DNA"/>
</dbReference>
<reference evidence="2 3" key="1">
    <citation type="submission" date="2020-01" db="EMBL/GenBank/DDBJ databases">
        <title>Genomes of bacteria type strains.</title>
        <authorList>
            <person name="Chen J."/>
            <person name="Zhu S."/>
            <person name="Yang J."/>
        </authorList>
    </citation>
    <scope>NUCLEOTIDE SEQUENCE [LARGE SCALE GENOMIC DNA]</scope>
    <source>
        <strain evidence="2 3">DSM 16655</strain>
    </source>
</reference>
<dbReference type="RefSeq" id="WP_252917390.1">
    <property type="nucleotide sequence ID" value="NZ_JAAAML010000004.1"/>
</dbReference>
<evidence type="ECO:0000313" key="3">
    <source>
        <dbReference type="Proteomes" id="UP001320715"/>
    </source>
</evidence>
<dbReference type="InterPro" id="IPR001173">
    <property type="entry name" value="Glyco_trans_2-like"/>
</dbReference>